<dbReference type="EMBL" id="CAJNOQ010004330">
    <property type="protein sequence ID" value="CAF1054548.1"/>
    <property type="molecule type" value="Genomic_DNA"/>
</dbReference>
<evidence type="ECO:0000256" key="2">
    <source>
        <dbReference type="PROSITE-ProRule" id="PRU00089"/>
    </source>
</evidence>
<feature type="region of interest" description="Disordered" evidence="3">
    <location>
        <begin position="151"/>
        <end position="276"/>
    </location>
</feature>
<dbReference type="PROSITE" id="PS50039">
    <property type="entry name" value="FORK_HEAD_3"/>
    <property type="match status" value="1"/>
</dbReference>
<keyword evidence="1 2" id="KW-0238">DNA-binding</keyword>
<feature type="compositionally biased region" description="Acidic residues" evidence="3">
    <location>
        <begin position="165"/>
        <end position="176"/>
    </location>
</feature>
<dbReference type="InterPro" id="IPR001766">
    <property type="entry name" value="Fork_head_dom"/>
</dbReference>
<feature type="DNA-binding region" description="Fork-head" evidence="2">
    <location>
        <begin position="278"/>
        <end position="372"/>
    </location>
</feature>
<proteinExistence type="predicted"/>
<dbReference type="PANTHER" id="PTHR46617">
    <property type="entry name" value="FORKHEAD BOX PROTEIN G1"/>
    <property type="match status" value="1"/>
</dbReference>
<evidence type="ECO:0000313" key="7">
    <source>
        <dbReference type="Proteomes" id="UP000663829"/>
    </source>
</evidence>
<feature type="compositionally biased region" description="Polar residues" evidence="3">
    <location>
        <begin position="185"/>
        <end position="195"/>
    </location>
</feature>
<dbReference type="SMART" id="SM00339">
    <property type="entry name" value="FH"/>
    <property type="match status" value="1"/>
</dbReference>
<evidence type="ECO:0000313" key="6">
    <source>
        <dbReference type="EMBL" id="CAF3823721.1"/>
    </source>
</evidence>
<dbReference type="Gene3D" id="1.10.10.10">
    <property type="entry name" value="Winged helix-like DNA-binding domain superfamily/Winged helix DNA-binding domain"/>
    <property type="match status" value="1"/>
</dbReference>
<feature type="domain" description="Fork-head" evidence="4">
    <location>
        <begin position="278"/>
        <end position="372"/>
    </location>
</feature>
<dbReference type="InterPro" id="IPR047208">
    <property type="entry name" value="FOXG1"/>
</dbReference>
<protein>
    <recommendedName>
        <fullName evidence="4">Fork-head domain-containing protein</fullName>
    </recommendedName>
</protein>
<dbReference type="AlphaFoldDB" id="A0A814KNT0"/>
<comment type="subcellular location">
    <subcellularLocation>
        <location evidence="2">Nucleus</location>
    </subcellularLocation>
</comment>
<name>A0A814KNT0_9BILA</name>
<dbReference type="OrthoDB" id="6230630at2759"/>
<keyword evidence="7" id="KW-1185">Reference proteome</keyword>
<dbReference type="GO" id="GO:0003700">
    <property type="term" value="F:DNA-binding transcription factor activity"/>
    <property type="evidence" value="ECO:0007669"/>
    <property type="project" value="InterPro"/>
</dbReference>
<dbReference type="GO" id="GO:0006357">
    <property type="term" value="P:regulation of transcription by RNA polymerase II"/>
    <property type="evidence" value="ECO:0007669"/>
    <property type="project" value="TreeGrafter"/>
</dbReference>
<evidence type="ECO:0000259" key="4">
    <source>
        <dbReference type="PROSITE" id="PS50039"/>
    </source>
</evidence>
<dbReference type="Pfam" id="PF00250">
    <property type="entry name" value="Forkhead"/>
    <property type="match status" value="1"/>
</dbReference>
<comment type="caution">
    <text evidence="5">The sequence shown here is derived from an EMBL/GenBank/DDBJ whole genome shotgun (WGS) entry which is preliminary data.</text>
</comment>
<evidence type="ECO:0000256" key="1">
    <source>
        <dbReference type="ARBA" id="ARBA00023125"/>
    </source>
</evidence>
<dbReference type="EMBL" id="CAJOBC010004330">
    <property type="protein sequence ID" value="CAF3823721.1"/>
    <property type="molecule type" value="Genomic_DNA"/>
</dbReference>
<organism evidence="5 7">
    <name type="scientific">Didymodactylos carnosus</name>
    <dbReference type="NCBI Taxonomy" id="1234261"/>
    <lineage>
        <taxon>Eukaryota</taxon>
        <taxon>Metazoa</taxon>
        <taxon>Spiralia</taxon>
        <taxon>Gnathifera</taxon>
        <taxon>Rotifera</taxon>
        <taxon>Eurotatoria</taxon>
        <taxon>Bdelloidea</taxon>
        <taxon>Philodinida</taxon>
        <taxon>Philodinidae</taxon>
        <taxon>Didymodactylos</taxon>
    </lineage>
</organism>
<dbReference type="Proteomes" id="UP000681722">
    <property type="component" value="Unassembled WGS sequence"/>
</dbReference>
<dbReference type="SUPFAM" id="SSF46785">
    <property type="entry name" value="Winged helix' DNA-binding domain"/>
    <property type="match status" value="1"/>
</dbReference>
<gene>
    <name evidence="5" type="ORF">GPM918_LOCUS16460</name>
    <name evidence="6" type="ORF">SRO942_LOCUS16460</name>
</gene>
<dbReference type="PRINTS" id="PR00053">
    <property type="entry name" value="FORKHEAD"/>
</dbReference>
<dbReference type="GO" id="GO:1990837">
    <property type="term" value="F:sequence-specific double-stranded DNA binding"/>
    <property type="evidence" value="ECO:0007669"/>
    <property type="project" value="TreeGrafter"/>
</dbReference>
<feature type="compositionally biased region" description="Basic and acidic residues" evidence="3">
    <location>
        <begin position="220"/>
        <end position="234"/>
    </location>
</feature>
<evidence type="ECO:0000256" key="3">
    <source>
        <dbReference type="SAM" id="MobiDB-lite"/>
    </source>
</evidence>
<feature type="compositionally biased region" description="Basic and acidic residues" evidence="3">
    <location>
        <begin position="151"/>
        <end position="164"/>
    </location>
</feature>
<reference evidence="5" key="1">
    <citation type="submission" date="2021-02" db="EMBL/GenBank/DDBJ databases">
        <authorList>
            <person name="Nowell W R."/>
        </authorList>
    </citation>
    <scope>NUCLEOTIDE SEQUENCE</scope>
</reference>
<dbReference type="InterPro" id="IPR036388">
    <property type="entry name" value="WH-like_DNA-bd_sf"/>
</dbReference>
<dbReference type="GO" id="GO:0005634">
    <property type="term" value="C:nucleus"/>
    <property type="evidence" value="ECO:0007669"/>
    <property type="project" value="UniProtKB-SubCell"/>
</dbReference>
<feature type="compositionally biased region" description="Low complexity" evidence="3">
    <location>
        <begin position="235"/>
        <end position="270"/>
    </location>
</feature>
<dbReference type="FunFam" id="1.10.10.10:FF:000135">
    <property type="entry name" value="forkhead box protein G1"/>
    <property type="match status" value="1"/>
</dbReference>
<dbReference type="Proteomes" id="UP000663829">
    <property type="component" value="Unassembled WGS sequence"/>
</dbReference>
<accession>A0A814KNT0</accession>
<dbReference type="InterPro" id="IPR036390">
    <property type="entry name" value="WH_DNA-bd_sf"/>
</dbReference>
<dbReference type="PANTHER" id="PTHR46617:SF3">
    <property type="entry name" value="FORKHEAD BOX PROTEIN G1"/>
    <property type="match status" value="1"/>
</dbReference>
<sequence length="500" mass="56699">MAPMPAKRIFLGSFSIRSVLGEDEVTNEKTSDLYQKSIKLSPNYIYSPSDEIKQKIPSSTDFLLSNLNSNLSCETAFTSDKKQQQQQQQQLSLSKSLKRSIDEREEDVDNNNRLFKKQSIEKILPISIKSNNNNSDDDLLLLRNEANDQELSSKENYVDHKFSDEKDDEEGDDVDLGSDVGTYCSDDNNSSSNKRQFCIESLSEHSPYSEEEDNPILEENTIKDKTKPNHHEKNITINNNKKNQNLSSSSSESSAPSGSGTVTSTQTVSQPKNKYGTKPSYSYNALIMMAIRASTQKRLTLNGIYEFIMKNFPYYRENKQGWQNSIRHNLSLNKCFVKVPRHYDDPGKGNYWMLDPSADDVFIGATTGKLRRRSSTSRNRLAVFKRTLPSTYTPFDKAYLSAYTWPYSAHAAVYASAALWSSNEQQRHRIDQHLLANYSHPHPHPHSAVAYHHDIFQRTHPSNNQHNNNSALTSLISNRFSAEHLLSSVVPTGQTAAKMS</sequence>
<evidence type="ECO:0000313" key="5">
    <source>
        <dbReference type="EMBL" id="CAF1054548.1"/>
    </source>
</evidence>
<dbReference type="InterPro" id="IPR030456">
    <property type="entry name" value="TF_fork_head_CS_2"/>
</dbReference>
<dbReference type="CDD" id="cd20021">
    <property type="entry name" value="FH_FOXG"/>
    <property type="match status" value="1"/>
</dbReference>
<dbReference type="PROSITE" id="PS00658">
    <property type="entry name" value="FORK_HEAD_2"/>
    <property type="match status" value="1"/>
</dbReference>
<keyword evidence="2" id="KW-0539">Nucleus</keyword>